<comment type="similarity">
    <text evidence="1 4">Belongs to the glycerate kinase type-1 family.</text>
</comment>
<dbReference type="InterPro" id="IPR004381">
    <property type="entry name" value="Glycerate_kinase"/>
</dbReference>
<dbReference type="NCBIfam" id="TIGR00045">
    <property type="entry name" value="glycerate kinase"/>
    <property type="match status" value="1"/>
</dbReference>
<evidence type="ECO:0000256" key="1">
    <source>
        <dbReference type="ARBA" id="ARBA00006284"/>
    </source>
</evidence>
<evidence type="ECO:0000313" key="6">
    <source>
        <dbReference type="EMBL" id="SDH16134.1"/>
    </source>
</evidence>
<dbReference type="PANTHER" id="PTHR21599">
    <property type="entry name" value="GLYCERATE KINASE"/>
    <property type="match status" value="1"/>
</dbReference>
<evidence type="ECO:0000313" key="5">
    <source>
        <dbReference type="EMBL" id="QYY43311.1"/>
    </source>
</evidence>
<dbReference type="PIRSF" id="PIRSF006078">
    <property type="entry name" value="GlxK"/>
    <property type="match status" value="1"/>
</dbReference>
<name>A0A1G8A5A7_ANETH</name>
<proteinExistence type="inferred from homology"/>
<dbReference type="EMBL" id="CP080764">
    <property type="protein sequence ID" value="QYY43311.1"/>
    <property type="molecule type" value="Genomic_DNA"/>
</dbReference>
<dbReference type="GO" id="GO:0008887">
    <property type="term" value="F:glycerate kinase activity"/>
    <property type="evidence" value="ECO:0007669"/>
    <property type="project" value="UniProtKB-UniRule"/>
</dbReference>
<dbReference type="InterPro" id="IPR018197">
    <property type="entry name" value="Glycerate_kinase_RE-like"/>
</dbReference>
<dbReference type="Proteomes" id="UP000826616">
    <property type="component" value="Chromosome"/>
</dbReference>
<accession>A0A1G8A5A7</accession>
<dbReference type="SUPFAM" id="SSF110738">
    <property type="entry name" value="Glycerate kinase I"/>
    <property type="match status" value="1"/>
</dbReference>
<dbReference type="AlphaFoldDB" id="A0A1G8A5A7"/>
<protein>
    <submittedName>
        <fullName evidence="6">Glycerate kinase</fullName>
    </submittedName>
</protein>
<keyword evidence="2 4" id="KW-0808">Transferase</keyword>
<gene>
    <name evidence="5" type="ORF">K3F53_03240</name>
    <name evidence="6" type="ORF">SAMN04489735_101419</name>
</gene>
<keyword evidence="3 4" id="KW-0418">Kinase</keyword>
<evidence type="ECO:0000313" key="7">
    <source>
        <dbReference type="Proteomes" id="UP000198956"/>
    </source>
</evidence>
<evidence type="ECO:0000256" key="3">
    <source>
        <dbReference type="ARBA" id="ARBA00022777"/>
    </source>
</evidence>
<dbReference type="Proteomes" id="UP000198956">
    <property type="component" value="Unassembled WGS sequence"/>
</dbReference>
<keyword evidence="8" id="KW-1185">Reference proteome</keyword>
<reference evidence="5 8" key="2">
    <citation type="submission" date="2021-08" db="EMBL/GenBank/DDBJ databases">
        <title>Complete genome sequence of the strain Aneurinibacillus thermoaerophilus CCM 8960.</title>
        <authorList>
            <person name="Musilova J."/>
            <person name="Kourilova X."/>
            <person name="Pernicova I."/>
            <person name="Bezdicek M."/>
            <person name="Lengerova M."/>
            <person name="Obruca S."/>
            <person name="Sedlar K."/>
        </authorList>
    </citation>
    <scope>NUCLEOTIDE SEQUENCE [LARGE SCALE GENOMIC DNA]</scope>
    <source>
        <strain evidence="5 8">CCM 8960</strain>
    </source>
</reference>
<dbReference type="GO" id="GO:0031388">
    <property type="term" value="P:organic acid phosphorylation"/>
    <property type="evidence" value="ECO:0007669"/>
    <property type="project" value="UniProtKB-UniRule"/>
</dbReference>
<dbReference type="InterPro" id="IPR018193">
    <property type="entry name" value="Glyc_kinase_flavodox-like_fold"/>
</dbReference>
<sequence>MKFLLAPDSFKGSVSAKEAAEAMRRGVLKARPSARTFTLPLSDGGEGTLEHLVKATKGTIYETMIEDPLGRPICGYYGVTGDGKTAIVELATASGLTLLKKEELNPRLASTFGTGQLIMRAMERGIASFIICLGGSATVDGGAGILQALGFRLLDHCGEELPRGGVYLRELAHIDDSRVDEGIKQAKFRLACDVTNPLLGPQGAAYVFGPQKGADKEAIRELGEALTVWADQIRHKTGVAVHDMPGAGAAGGTAAGLCGLLGAEIRPGFAIVSEMLGLERLLDEHSITAVLTGEGRLDAQTAGGKVVAGVCAVCAGRGIPVIAVVGGIDGDISPLYGRGLTAAFSLVDGPLSVEEAMGRATVLLEKQTEQIVRVFVKAKGM</sequence>
<dbReference type="EMBL" id="FNDE01000014">
    <property type="protein sequence ID" value="SDH16134.1"/>
    <property type="molecule type" value="Genomic_DNA"/>
</dbReference>
<dbReference type="Pfam" id="PF02595">
    <property type="entry name" value="Gly_kinase"/>
    <property type="match status" value="1"/>
</dbReference>
<reference evidence="6 7" key="1">
    <citation type="submission" date="2016-10" db="EMBL/GenBank/DDBJ databases">
        <authorList>
            <person name="de Groot N.N."/>
        </authorList>
    </citation>
    <scope>NUCLEOTIDE SEQUENCE [LARGE SCALE GENOMIC DNA]</scope>
    <source>
        <strain evidence="6 7">L 420-91</strain>
    </source>
</reference>
<evidence type="ECO:0000256" key="4">
    <source>
        <dbReference type="PIRNR" id="PIRNR006078"/>
    </source>
</evidence>
<dbReference type="Gene3D" id="3.40.50.10350">
    <property type="entry name" value="Glycerate kinase, domain 1"/>
    <property type="match status" value="1"/>
</dbReference>
<dbReference type="InterPro" id="IPR036129">
    <property type="entry name" value="Glycerate_kinase_sf"/>
</dbReference>
<evidence type="ECO:0000313" key="8">
    <source>
        <dbReference type="Proteomes" id="UP000826616"/>
    </source>
</evidence>
<evidence type="ECO:0000256" key="2">
    <source>
        <dbReference type="ARBA" id="ARBA00022679"/>
    </source>
</evidence>
<dbReference type="GeneID" id="97140372"/>
<dbReference type="Gene3D" id="3.90.1510.10">
    <property type="entry name" value="Glycerate kinase, domain 2"/>
    <property type="match status" value="1"/>
</dbReference>
<dbReference type="PANTHER" id="PTHR21599:SF0">
    <property type="entry name" value="GLYCERATE KINASE"/>
    <property type="match status" value="1"/>
</dbReference>
<organism evidence="6 7">
    <name type="scientific">Aneurinibacillus thermoaerophilus</name>
    <dbReference type="NCBI Taxonomy" id="143495"/>
    <lineage>
        <taxon>Bacteria</taxon>
        <taxon>Bacillati</taxon>
        <taxon>Bacillota</taxon>
        <taxon>Bacilli</taxon>
        <taxon>Bacillales</taxon>
        <taxon>Paenibacillaceae</taxon>
        <taxon>Aneurinibacillus group</taxon>
        <taxon>Aneurinibacillus</taxon>
    </lineage>
</organism>
<dbReference type="RefSeq" id="WP_057899831.1">
    <property type="nucleotide sequence ID" value="NZ_CP080764.1"/>
</dbReference>
<dbReference type="OrthoDB" id="9774290at2"/>